<dbReference type="SUPFAM" id="SSF53850">
    <property type="entry name" value="Periplasmic binding protein-like II"/>
    <property type="match status" value="1"/>
</dbReference>
<dbReference type="SUPFAM" id="SSF46785">
    <property type="entry name" value="Winged helix' DNA-binding domain"/>
    <property type="match status" value="1"/>
</dbReference>
<dbReference type="Gene3D" id="1.10.10.10">
    <property type="entry name" value="Winged helix-like DNA-binding domain superfamily/Winged helix DNA-binding domain"/>
    <property type="match status" value="1"/>
</dbReference>
<dbReference type="AlphaFoldDB" id="A0A4R7NML8"/>
<keyword evidence="3" id="KW-0238">DNA-binding</keyword>
<dbReference type="InterPro" id="IPR000847">
    <property type="entry name" value="LysR_HTH_N"/>
</dbReference>
<dbReference type="RefSeq" id="WP_133697291.1">
    <property type="nucleotide sequence ID" value="NZ_SOBR01000004.1"/>
</dbReference>
<dbReference type="Pfam" id="PF03466">
    <property type="entry name" value="LysR_substrate"/>
    <property type="match status" value="1"/>
</dbReference>
<evidence type="ECO:0000256" key="4">
    <source>
        <dbReference type="ARBA" id="ARBA00023163"/>
    </source>
</evidence>
<comment type="caution">
    <text evidence="6">The sequence shown here is derived from an EMBL/GenBank/DDBJ whole genome shotgun (WGS) entry which is preliminary data.</text>
</comment>
<evidence type="ECO:0000313" key="7">
    <source>
        <dbReference type="Proteomes" id="UP000295380"/>
    </source>
</evidence>
<dbReference type="InterPro" id="IPR005119">
    <property type="entry name" value="LysR_subst-bd"/>
</dbReference>
<dbReference type="PANTHER" id="PTHR30118">
    <property type="entry name" value="HTH-TYPE TRANSCRIPTIONAL REGULATOR LEUO-RELATED"/>
    <property type="match status" value="1"/>
</dbReference>
<keyword evidence="2" id="KW-0805">Transcription regulation</keyword>
<dbReference type="InterPro" id="IPR050389">
    <property type="entry name" value="LysR-type_TF"/>
</dbReference>
<protein>
    <submittedName>
        <fullName evidence="6">LysR family transcriptional regulator</fullName>
    </submittedName>
</protein>
<accession>A0A4R7NML8</accession>
<dbReference type="GO" id="GO:0003677">
    <property type="term" value="F:DNA binding"/>
    <property type="evidence" value="ECO:0007669"/>
    <property type="project" value="UniProtKB-KW"/>
</dbReference>
<name>A0A4R7NML8_9GAMM</name>
<dbReference type="Gene3D" id="3.40.190.10">
    <property type="entry name" value="Periplasmic binding protein-like II"/>
    <property type="match status" value="2"/>
</dbReference>
<dbReference type="Pfam" id="PF00126">
    <property type="entry name" value="HTH_1"/>
    <property type="match status" value="1"/>
</dbReference>
<dbReference type="InterPro" id="IPR036388">
    <property type="entry name" value="WH-like_DNA-bd_sf"/>
</dbReference>
<gene>
    <name evidence="6" type="ORF">C8E00_10458</name>
</gene>
<keyword evidence="4" id="KW-0804">Transcription</keyword>
<evidence type="ECO:0000256" key="3">
    <source>
        <dbReference type="ARBA" id="ARBA00023125"/>
    </source>
</evidence>
<comment type="similarity">
    <text evidence="1">Belongs to the LysR transcriptional regulatory family.</text>
</comment>
<sequence>MHFNKLDLNLLVALDHMLTLKSVSRAAEHMNLTQSAMSNALTRLRSYFDDPLLVQVGRRMELTPRAQAIKHSVRDILVRIEATVATDLTFDPSQSTRDFRIILSDFTMSTLMPKVLELADRESSRIRFQLLPQIESPYQAIEKGDADVLVAPGPLTSSEHPSEHLFSEEYVCITCASSHHHGRSMTQERYVEARHVQMVPTRGGATFEQQWLEHLGVQRDVALTSYTFTSLPHLIIGSERIATIHKHLALHYQSLLAIDIHPLPFDIPLLEERIQWHAYRDQDPGIRWLTNLMHSAASTME</sequence>
<evidence type="ECO:0000256" key="1">
    <source>
        <dbReference type="ARBA" id="ARBA00009437"/>
    </source>
</evidence>
<evidence type="ECO:0000313" key="6">
    <source>
        <dbReference type="EMBL" id="TDU21878.1"/>
    </source>
</evidence>
<organism evidence="6 7">
    <name type="scientific">Chromohalobacter marismortui</name>
    <dbReference type="NCBI Taxonomy" id="42055"/>
    <lineage>
        <taxon>Bacteria</taxon>
        <taxon>Pseudomonadati</taxon>
        <taxon>Pseudomonadota</taxon>
        <taxon>Gammaproteobacteria</taxon>
        <taxon>Oceanospirillales</taxon>
        <taxon>Halomonadaceae</taxon>
        <taxon>Chromohalobacter</taxon>
    </lineage>
</organism>
<dbReference type="Proteomes" id="UP000295380">
    <property type="component" value="Unassembled WGS sequence"/>
</dbReference>
<dbReference type="PANTHER" id="PTHR30118:SF6">
    <property type="entry name" value="HTH-TYPE TRANSCRIPTIONAL REGULATOR LEUO"/>
    <property type="match status" value="1"/>
</dbReference>
<dbReference type="GO" id="GO:0003700">
    <property type="term" value="F:DNA-binding transcription factor activity"/>
    <property type="evidence" value="ECO:0007669"/>
    <property type="project" value="InterPro"/>
</dbReference>
<dbReference type="PROSITE" id="PS50931">
    <property type="entry name" value="HTH_LYSR"/>
    <property type="match status" value="1"/>
</dbReference>
<keyword evidence="7" id="KW-1185">Reference proteome</keyword>
<proteinExistence type="inferred from homology"/>
<dbReference type="OrthoDB" id="8839911at2"/>
<dbReference type="EMBL" id="SOBR01000004">
    <property type="protein sequence ID" value="TDU21878.1"/>
    <property type="molecule type" value="Genomic_DNA"/>
</dbReference>
<feature type="domain" description="HTH lysR-type" evidence="5">
    <location>
        <begin position="6"/>
        <end position="63"/>
    </location>
</feature>
<dbReference type="InterPro" id="IPR036390">
    <property type="entry name" value="WH_DNA-bd_sf"/>
</dbReference>
<reference evidence="6 7" key="1">
    <citation type="submission" date="2019-03" db="EMBL/GenBank/DDBJ databases">
        <title>Genomic Encyclopedia of Type Strains, Phase IV (KMG-IV): sequencing the most valuable type-strain genomes for metagenomic binning, comparative biology and taxonomic classification.</title>
        <authorList>
            <person name="Goeker M."/>
        </authorList>
    </citation>
    <scope>NUCLEOTIDE SEQUENCE [LARGE SCALE GENOMIC DNA]</scope>
    <source>
        <strain evidence="6 7">DSM 6770</strain>
    </source>
</reference>
<evidence type="ECO:0000259" key="5">
    <source>
        <dbReference type="PROSITE" id="PS50931"/>
    </source>
</evidence>
<evidence type="ECO:0000256" key="2">
    <source>
        <dbReference type="ARBA" id="ARBA00023015"/>
    </source>
</evidence>